<dbReference type="Pfam" id="PF00060">
    <property type="entry name" value="Lig_chan"/>
    <property type="match status" value="1"/>
</dbReference>
<keyword evidence="19" id="KW-1185">Reference proteome</keyword>
<feature type="transmembrane region" description="Helical" evidence="15">
    <location>
        <begin position="842"/>
        <end position="862"/>
    </location>
</feature>
<feature type="signal peptide" evidence="16">
    <location>
        <begin position="1"/>
        <end position="17"/>
    </location>
</feature>
<dbReference type="Gene3D" id="3.40.190.10">
    <property type="entry name" value="Periplasmic binding protein-like II"/>
    <property type="match status" value="2"/>
</dbReference>
<keyword evidence="9 13" id="KW-0675">Receptor</keyword>
<evidence type="ECO:0000259" key="17">
    <source>
        <dbReference type="SMART" id="SM00079"/>
    </source>
</evidence>
<dbReference type="InterPro" id="IPR017103">
    <property type="entry name" value="Iontropic_Glu_rcpt_pln"/>
</dbReference>
<evidence type="ECO:0000256" key="3">
    <source>
        <dbReference type="ARBA" id="ARBA00022448"/>
    </source>
</evidence>
<keyword evidence="8 13" id="KW-0472">Membrane</keyword>
<evidence type="ECO:0000256" key="12">
    <source>
        <dbReference type="ARBA" id="ARBA00023303"/>
    </source>
</evidence>
<sequence length="980" mass="107314">MHELCCFFLLLMYVSDACFCAGDLIANASSSTVPATLAIGGLLAFNSTIGRAAKAALELGVADVNADATLLPHTKLVLHLGNTNCSAFQGAAAAMNLLKEEVVAIVGPQTSVVSHFVSHMGTATHVPLISFSATDPSLSEEQYPYFVRLVHSDDIQMYAIAGIIAYYGWREVVALYTDDDFGNNGIVALSDALLTVGATVVYKVALDPGINRDGLGRELTQLSQMESRIFVVHMEPNIGRVLFLMADWLEMVSTDYVWITTEAMSSKLNNLESDPEFRHAVQGVIGTRSFIPESPELQSFQNRWHAQDLGSAEEMNNVYGWYAYDAVWLIAHAMQGLLAQGGDCQFVSPPIFPNDAGGNTELANLKVFQEGRSFLDNILGLNFTGITGSVKVGQRGDYVGSNFEIVNMVGKGLRVVGYWSNQTGCSSSPPSAQHNSTLLASSLAFAHSKALMQNIIWPGGSVNTPRGWVVPKNGRPLDIGVPNKLGYKEFVSMAVDSSNRTTFHGFCIDVFEKALAYLPYSVTFNFHRFGNGSSTPSYDALVAKVVNKDFDAVVGDVTITTKRSLTVDFTQPYVTSGLVVVVPVKPGGPGHAWAFMRPFTPLMWCTTGVFFFFTGLVMWLLEHKKNRDFRGRPKKQVVTTLWFIFSTLFFSQREKVKSTLGRAVLIIWLFVVLIIISSYTASLTSLLTVQQLLPTIQGISGLLASNVPIGYQTGSFVRDYLLQLNVAEERLVPLDTLASYAQALVKGPLRGGVGAIVDELPYVQLFLSSECDFTIAGQEFTKSGWGFAFPKGSQLAIDFSTAILMLAESGELQRIHDLWLSGEGCSKSGVVVESNELGLTSFWGLFLMTGMASTLCCIVYWARMALQHRQLSHPHSEPQGNMSRMDKALHFLRSLVSFIEEEEVDSSRRSRRRVRQERARKERSRRLSFVELGSLDAQESEVPQASNMIATPTPEETHGFESSLPGGPSTIIEVENNSGV</sequence>
<keyword evidence="5 16" id="KW-0732">Signal</keyword>
<dbReference type="Gene3D" id="1.10.287.70">
    <property type="match status" value="1"/>
</dbReference>
<evidence type="ECO:0000256" key="9">
    <source>
        <dbReference type="ARBA" id="ARBA00023170"/>
    </source>
</evidence>
<dbReference type="SMART" id="SM00079">
    <property type="entry name" value="PBPe"/>
    <property type="match status" value="1"/>
</dbReference>
<dbReference type="SUPFAM" id="SSF53822">
    <property type="entry name" value="Periplasmic binding protein-like I"/>
    <property type="match status" value="1"/>
</dbReference>
<evidence type="ECO:0000256" key="4">
    <source>
        <dbReference type="ARBA" id="ARBA00022692"/>
    </source>
</evidence>
<keyword evidence="11 13" id="KW-1071">Ligand-gated ion channel</keyword>
<dbReference type="SUPFAM" id="SSF53850">
    <property type="entry name" value="Periplasmic binding protein-like II"/>
    <property type="match status" value="1"/>
</dbReference>
<evidence type="ECO:0000256" key="7">
    <source>
        <dbReference type="ARBA" id="ARBA00023065"/>
    </source>
</evidence>
<dbReference type="InterPro" id="IPR015683">
    <property type="entry name" value="Ionotropic_Glu_rcpt"/>
</dbReference>
<comment type="similarity">
    <text evidence="2 13">Belongs to the glutamate-gated ion channel (TC 1.A.10.1) family.</text>
</comment>
<evidence type="ECO:0000256" key="16">
    <source>
        <dbReference type="SAM" id="SignalP"/>
    </source>
</evidence>
<feature type="region of interest" description="Disordered" evidence="14">
    <location>
        <begin position="937"/>
        <end position="980"/>
    </location>
</feature>
<evidence type="ECO:0000256" key="6">
    <source>
        <dbReference type="ARBA" id="ARBA00022989"/>
    </source>
</evidence>
<gene>
    <name evidence="18" type="ORF">CSSPJE1EN1_LOCUS16894</name>
</gene>
<dbReference type="Proteomes" id="UP001497444">
    <property type="component" value="Chromosome 4"/>
</dbReference>
<keyword evidence="7 13" id="KW-0406">Ion transport</keyword>
<dbReference type="Gene3D" id="3.40.50.2300">
    <property type="match status" value="2"/>
</dbReference>
<evidence type="ECO:0000256" key="10">
    <source>
        <dbReference type="ARBA" id="ARBA00023180"/>
    </source>
</evidence>
<evidence type="ECO:0000256" key="5">
    <source>
        <dbReference type="ARBA" id="ARBA00022729"/>
    </source>
</evidence>
<reference evidence="18" key="1">
    <citation type="submission" date="2024-02" db="EMBL/GenBank/DDBJ databases">
        <authorList>
            <consortium name="ELIXIR-Norway"/>
            <consortium name="Elixir Norway"/>
        </authorList>
    </citation>
    <scope>NUCLEOTIDE SEQUENCE</scope>
</reference>
<feature type="transmembrane region" description="Helical" evidence="15">
    <location>
        <begin position="660"/>
        <end position="681"/>
    </location>
</feature>
<feature type="chain" id="PRO_5046533050" description="Glutamate receptor" evidence="16">
    <location>
        <begin position="18"/>
        <end position="980"/>
    </location>
</feature>
<evidence type="ECO:0000256" key="8">
    <source>
        <dbReference type="ARBA" id="ARBA00023136"/>
    </source>
</evidence>
<evidence type="ECO:0000256" key="14">
    <source>
        <dbReference type="SAM" id="MobiDB-lite"/>
    </source>
</evidence>
<dbReference type="Pfam" id="PF01094">
    <property type="entry name" value="ANF_receptor"/>
    <property type="match status" value="1"/>
</dbReference>
<dbReference type="PIRSF" id="PIRSF037090">
    <property type="entry name" value="Iontro_Glu-like_rcpt_pln"/>
    <property type="match status" value="1"/>
</dbReference>
<dbReference type="CDD" id="cd13686">
    <property type="entry name" value="GluR_Plant"/>
    <property type="match status" value="1"/>
</dbReference>
<keyword evidence="4 15" id="KW-0812">Transmembrane</keyword>
<dbReference type="InterPro" id="IPR001320">
    <property type="entry name" value="Iontro_rcpt_C"/>
</dbReference>
<evidence type="ECO:0000256" key="15">
    <source>
        <dbReference type="SAM" id="Phobius"/>
    </source>
</evidence>
<name>A0ABP0WX29_9BRYO</name>
<dbReference type="InterPro" id="IPR044440">
    <property type="entry name" value="GABAb_receptor_plant_PBP1"/>
</dbReference>
<dbReference type="Pfam" id="PF10613">
    <property type="entry name" value="Lig_chan-Glu_bd"/>
    <property type="match status" value="1"/>
</dbReference>
<accession>A0ABP0WX29</accession>
<protein>
    <recommendedName>
        <fullName evidence="13">Glutamate receptor</fullName>
    </recommendedName>
</protein>
<comment type="subcellular location">
    <subcellularLocation>
        <location evidence="1">Membrane</location>
        <topology evidence="1">Multi-pass membrane protein</topology>
    </subcellularLocation>
</comment>
<feature type="compositionally biased region" description="Polar residues" evidence="14">
    <location>
        <begin position="941"/>
        <end position="950"/>
    </location>
</feature>
<comment type="function">
    <text evidence="13">Glutamate-gated receptor that probably acts as non-selective cation channel.</text>
</comment>
<evidence type="ECO:0000313" key="18">
    <source>
        <dbReference type="EMBL" id="CAK9271416.1"/>
    </source>
</evidence>
<dbReference type="PRINTS" id="PR01176">
    <property type="entry name" value="GABABRECEPTR"/>
</dbReference>
<proteinExistence type="inferred from homology"/>
<evidence type="ECO:0000256" key="13">
    <source>
        <dbReference type="PIRNR" id="PIRNR037090"/>
    </source>
</evidence>
<keyword evidence="12 13" id="KW-0407">Ion channel</keyword>
<evidence type="ECO:0000256" key="2">
    <source>
        <dbReference type="ARBA" id="ARBA00008685"/>
    </source>
</evidence>
<dbReference type="InterPro" id="IPR019594">
    <property type="entry name" value="Glu/Gly-bd"/>
</dbReference>
<dbReference type="InterPro" id="IPR028082">
    <property type="entry name" value="Peripla_BP_I"/>
</dbReference>
<keyword evidence="10" id="KW-0325">Glycoprotein</keyword>
<keyword evidence="3 13" id="KW-0813">Transport</keyword>
<dbReference type="CDD" id="cd19990">
    <property type="entry name" value="PBP1_GABAb_receptor_plant"/>
    <property type="match status" value="1"/>
</dbReference>
<dbReference type="InterPro" id="IPR001828">
    <property type="entry name" value="ANF_lig-bd_rcpt"/>
</dbReference>
<dbReference type="EMBL" id="OZ020099">
    <property type="protein sequence ID" value="CAK9271416.1"/>
    <property type="molecule type" value="Genomic_DNA"/>
</dbReference>
<organism evidence="18 19">
    <name type="scientific">Sphagnum jensenii</name>
    <dbReference type="NCBI Taxonomy" id="128206"/>
    <lineage>
        <taxon>Eukaryota</taxon>
        <taxon>Viridiplantae</taxon>
        <taxon>Streptophyta</taxon>
        <taxon>Embryophyta</taxon>
        <taxon>Bryophyta</taxon>
        <taxon>Sphagnophytina</taxon>
        <taxon>Sphagnopsida</taxon>
        <taxon>Sphagnales</taxon>
        <taxon>Sphagnaceae</taxon>
        <taxon>Sphagnum</taxon>
    </lineage>
</organism>
<evidence type="ECO:0000256" key="1">
    <source>
        <dbReference type="ARBA" id="ARBA00004141"/>
    </source>
</evidence>
<feature type="transmembrane region" description="Helical" evidence="15">
    <location>
        <begin position="601"/>
        <end position="621"/>
    </location>
</feature>
<keyword evidence="6 15" id="KW-1133">Transmembrane helix</keyword>
<evidence type="ECO:0000256" key="11">
    <source>
        <dbReference type="ARBA" id="ARBA00023286"/>
    </source>
</evidence>
<dbReference type="PANTHER" id="PTHR18966">
    <property type="entry name" value="IONOTROPIC GLUTAMATE RECEPTOR"/>
    <property type="match status" value="1"/>
</dbReference>
<evidence type="ECO:0000313" key="19">
    <source>
        <dbReference type="Proteomes" id="UP001497444"/>
    </source>
</evidence>
<feature type="domain" description="Ionotropic glutamate receptor C-terminal" evidence="17">
    <location>
        <begin position="478"/>
        <end position="822"/>
    </location>
</feature>